<dbReference type="EMBL" id="KE289883">
    <property type="protein sequence ID" value="EPQ20673.1"/>
    <property type="molecule type" value="Genomic_DNA"/>
</dbReference>
<reference evidence="1 2" key="1">
    <citation type="journal article" date="2013" name="Nat. Commun.">
        <title>Genome analysis reveals insights into physiology and longevity of the Brandt's bat Myotis brandtii.</title>
        <authorList>
            <person name="Seim I."/>
            <person name="Fang X."/>
            <person name="Xiong Z."/>
            <person name="Lobanov A.V."/>
            <person name="Huang Z."/>
            <person name="Ma S."/>
            <person name="Feng Y."/>
            <person name="Turanov A.A."/>
            <person name="Zhu Y."/>
            <person name="Lenz T.L."/>
            <person name="Gerashchenko M.V."/>
            <person name="Fan D."/>
            <person name="Hee Yim S."/>
            <person name="Yao X."/>
            <person name="Jordan D."/>
            <person name="Xiong Y."/>
            <person name="Ma Y."/>
            <person name="Lyapunov A.N."/>
            <person name="Chen G."/>
            <person name="Kulakova O.I."/>
            <person name="Sun Y."/>
            <person name="Lee S.G."/>
            <person name="Bronson R.T."/>
            <person name="Moskalev A.A."/>
            <person name="Sunyaev S.R."/>
            <person name="Zhang G."/>
            <person name="Krogh A."/>
            <person name="Wang J."/>
            <person name="Gladyshev V.N."/>
        </authorList>
    </citation>
    <scope>NUCLEOTIDE SEQUENCE [LARGE SCALE GENOMIC DNA]</scope>
</reference>
<dbReference type="AlphaFoldDB" id="S7QAW6"/>
<keyword evidence="2" id="KW-1185">Reference proteome</keyword>
<dbReference type="PANTHER" id="PTHR23267">
    <property type="entry name" value="IMMUNOGLOBULIN LIGHT CHAIN"/>
    <property type="match status" value="1"/>
</dbReference>
<name>S7QAW6_MYOBR</name>
<dbReference type="Gene3D" id="2.60.40.10">
    <property type="entry name" value="Immunoglobulins"/>
    <property type="match status" value="1"/>
</dbReference>
<dbReference type="InterPro" id="IPR036179">
    <property type="entry name" value="Ig-like_dom_sf"/>
</dbReference>
<organism evidence="1 2">
    <name type="scientific">Myotis brandtii</name>
    <name type="common">Brandt's bat</name>
    <dbReference type="NCBI Taxonomy" id="109478"/>
    <lineage>
        <taxon>Eukaryota</taxon>
        <taxon>Metazoa</taxon>
        <taxon>Chordata</taxon>
        <taxon>Craniata</taxon>
        <taxon>Vertebrata</taxon>
        <taxon>Euteleostomi</taxon>
        <taxon>Mammalia</taxon>
        <taxon>Eutheria</taxon>
        <taxon>Laurasiatheria</taxon>
        <taxon>Chiroptera</taxon>
        <taxon>Yangochiroptera</taxon>
        <taxon>Vespertilionidae</taxon>
        <taxon>Myotis</taxon>
    </lineage>
</organism>
<dbReference type="SUPFAM" id="SSF48726">
    <property type="entry name" value="Immunoglobulin"/>
    <property type="match status" value="1"/>
</dbReference>
<protein>
    <submittedName>
        <fullName evidence="1">Ig lambda chain V-II region BUR</fullName>
    </submittedName>
</protein>
<dbReference type="Proteomes" id="UP000052978">
    <property type="component" value="Unassembled WGS sequence"/>
</dbReference>
<evidence type="ECO:0000313" key="1">
    <source>
        <dbReference type="EMBL" id="EPQ20673.1"/>
    </source>
</evidence>
<gene>
    <name evidence="1" type="ORF">D623_10000341</name>
</gene>
<sequence length="80" mass="8424">MDPNLLIYGVSTGPSGIPEHFSGPKSGNTATLTMVGLQSEDEADHYCCSHTRSDTLYTVVPAHGTVGTKLSLCSQAPFLL</sequence>
<evidence type="ECO:0000313" key="2">
    <source>
        <dbReference type="Proteomes" id="UP000052978"/>
    </source>
</evidence>
<proteinExistence type="predicted"/>
<dbReference type="InterPro" id="IPR013783">
    <property type="entry name" value="Ig-like_fold"/>
</dbReference>
<dbReference type="InterPro" id="IPR050150">
    <property type="entry name" value="IgV_Light_Chain"/>
</dbReference>
<accession>S7QAW6</accession>